<feature type="domain" description="FAD-binding" evidence="5">
    <location>
        <begin position="305"/>
        <end position="340"/>
    </location>
</feature>
<keyword evidence="2" id="KW-0274">FAD</keyword>
<evidence type="ECO:0000259" key="5">
    <source>
        <dbReference type="Pfam" id="PF01494"/>
    </source>
</evidence>
<sequence>MGPQLPRIAIIGGGPAGLVCARVLQMHGLRASVYEADEATNTRPQGGSLDLHAESGLLALTAAGLIQQFREKARPEGQQVRILDKDGHVLFDLKPQAEAGDVSERPEIDRSELRSILLDSLDPGTVHWNRKLVSVADGGDHGAPHTLIFQDGVTEDADLVIGADGAWSKVRPLVTPATPAYSGFTMVDLTIRNADERYPKLGELVGDGLCFMLAQDRGLLPQRNSGGLIHVYATVRVEEGWAKEDFAAAVRSGGGSVRELLLRYFEGWNPELLEFIRNCDDAFYAWRIYSLPIGHRWSPKSGFTLLGDAAHLLMPFAGEGVNVAMLDGMKLAMALVEAWSTTPSVDSLRHAIPAFEEAMFERAEPPHRQAARNVKLMFDDESPHTFVNMFKGLLESHPHE</sequence>
<gene>
    <name evidence="6" type="ORF">KC19_4G248400</name>
</gene>
<evidence type="ECO:0000313" key="7">
    <source>
        <dbReference type="Proteomes" id="UP000822688"/>
    </source>
</evidence>
<organism evidence="6 7">
    <name type="scientific">Ceratodon purpureus</name>
    <name type="common">Fire moss</name>
    <name type="synonym">Dicranum purpureum</name>
    <dbReference type="NCBI Taxonomy" id="3225"/>
    <lineage>
        <taxon>Eukaryota</taxon>
        <taxon>Viridiplantae</taxon>
        <taxon>Streptophyta</taxon>
        <taxon>Embryophyta</taxon>
        <taxon>Bryophyta</taxon>
        <taxon>Bryophytina</taxon>
        <taxon>Bryopsida</taxon>
        <taxon>Dicranidae</taxon>
        <taxon>Pseudoditrichales</taxon>
        <taxon>Ditrichaceae</taxon>
        <taxon>Ceratodon</taxon>
    </lineage>
</organism>
<feature type="domain" description="FAD-binding" evidence="5">
    <location>
        <begin position="8"/>
        <end position="193"/>
    </location>
</feature>
<dbReference type="InterPro" id="IPR002938">
    <property type="entry name" value="FAD-bd"/>
</dbReference>
<protein>
    <recommendedName>
        <fullName evidence="5">FAD-binding domain-containing protein</fullName>
    </recommendedName>
</protein>
<accession>A0A8T0ICD2</accession>
<evidence type="ECO:0000256" key="4">
    <source>
        <dbReference type="ARBA" id="ARBA00023033"/>
    </source>
</evidence>
<dbReference type="GO" id="GO:0046677">
    <property type="term" value="P:response to antibiotic"/>
    <property type="evidence" value="ECO:0007669"/>
    <property type="project" value="InterPro"/>
</dbReference>
<proteinExistence type="inferred from homology"/>
<dbReference type="SUPFAM" id="SSF51905">
    <property type="entry name" value="FAD/NAD(P)-binding domain"/>
    <property type="match status" value="1"/>
</dbReference>
<dbReference type="PRINTS" id="PR00420">
    <property type="entry name" value="RNGMNOXGNASE"/>
</dbReference>
<evidence type="ECO:0000313" key="6">
    <source>
        <dbReference type="EMBL" id="KAG0581400.1"/>
    </source>
</evidence>
<dbReference type="EMBL" id="CM026424">
    <property type="protein sequence ID" value="KAG0581400.1"/>
    <property type="molecule type" value="Genomic_DNA"/>
</dbReference>
<keyword evidence="1" id="KW-0285">Flavoprotein</keyword>
<dbReference type="InterPro" id="IPR043683">
    <property type="entry name" value="TetX_monooxygenase"/>
</dbReference>
<dbReference type="GO" id="GO:0004497">
    <property type="term" value="F:monooxygenase activity"/>
    <property type="evidence" value="ECO:0007669"/>
    <property type="project" value="UniProtKB-KW"/>
</dbReference>
<dbReference type="InterPro" id="IPR036188">
    <property type="entry name" value="FAD/NAD-bd_sf"/>
</dbReference>
<dbReference type="PANTHER" id="PTHR46972">
    <property type="entry name" value="MONOOXYGENASE ASQM-RELATED"/>
    <property type="match status" value="1"/>
</dbReference>
<dbReference type="Proteomes" id="UP000822688">
    <property type="component" value="Chromosome 4"/>
</dbReference>
<dbReference type="HAMAP" id="MF_00845">
    <property type="entry name" value="TetX_monooxygenase"/>
    <property type="match status" value="1"/>
</dbReference>
<name>A0A8T0ICD2_CERPU</name>
<dbReference type="PANTHER" id="PTHR46972:SF1">
    <property type="entry name" value="FAD DEPENDENT OXIDOREDUCTASE DOMAIN-CONTAINING PROTEIN"/>
    <property type="match status" value="1"/>
</dbReference>
<dbReference type="GO" id="GO:0071949">
    <property type="term" value="F:FAD binding"/>
    <property type="evidence" value="ECO:0007669"/>
    <property type="project" value="InterPro"/>
</dbReference>
<keyword evidence="4" id="KW-0503">Monooxygenase</keyword>
<evidence type="ECO:0000256" key="3">
    <source>
        <dbReference type="ARBA" id="ARBA00023002"/>
    </source>
</evidence>
<dbReference type="Gene3D" id="3.50.50.60">
    <property type="entry name" value="FAD/NAD(P)-binding domain"/>
    <property type="match status" value="1"/>
</dbReference>
<keyword evidence="3" id="KW-0560">Oxidoreductase</keyword>
<keyword evidence="7" id="KW-1185">Reference proteome</keyword>
<evidence type="ECO:0000256" key="1">
    <source>
        <dbReference type="ARBA" id="ARBA00022630"/>
    </source>
</evidence>
<dbReference type="AlphaFoldDB" id="A0A8T0ICD2"/>
<evidence type="ECO:0000256" key="2">
    <source>
        <dbReference type="ARBA" id="ARBA00022827"/>
    </source>
</evidence>
<comment type="caution">
    <text evidence="6">The sequence shown here is derived from an EMBL/GenBank/DDBJ whole genome shotgun (WGS) entry which is preliminary data.</text>
</comment>
<dbReference type="Pfam" id="PF01494">
    <property type="entry name" value="FAD_binding_3"/>
    <property type="match status" value="2"/>
</dbReference>
<reference evidence="6" key="1">
    <citation type="submission" date="2020-06" db="EMBL/GenBank/DDBJ databases">
        <title>WGS assembly of Ceratodon purpureus strain R40.</title>
        <authorList>
            <person name="Carey S.B."/>
            <person name="Jenkins J."/>
            <person name="Shu S."/>
            <person name="Lovell J.T."/>
            <person name="Sreedasyam A."/>
            <person name="Maumus F."/>
            <person name="Tiley G.P."/>
            <person name="Fernandez-Pozo N."/>
            <person name="Barry K."/>
            <person name="Chen C."/>
            <person name="Wang M."/>
            <person name="Lipzen A."/>
            <person name="Daum C."/>
            <person name="Saski C.A."/>
            <person name="Payton A.C."/>
            <person name="Mcbreen J.C."/>
            <person name="Conrad R.E."/>
            <person name="Kollar L.M."/>
            <person name="Olsson S."/>
            <person name="Huttunen S."/>
            <person name="Landis J.B."/>
            <person name="Wickett N.J."/>
            <person name="Johnson M.G."/>
            <person name="Rensing S.A."/>
            <person name="Grimwood J."/>
            <person name="Schmutz J."/>
            <person name="Mcdaniel S.F."/>
        </authorList>
    </citation>
    <scope>NUCLEOTIDE SEQUENCE</scope>
    <source>
        <strain evidence="6">R40</strain>
    </source>
</reference>